<reference evidence="5" key="2">
    <citation type="submission" date="2019-02" db="EMBL/GenBank/DDBJ databases">
        <title>FDA dAtabase for Regulatory Grade micrObial Sequences (FDA-ARGOS): Supporting development and validation of Infectious Disease Dx tests.</title>
        <authorList>
            <person name="Duncan R."/>
            <person name="Fisher C."/>
            <person name="Tallon L."/>
            <person name="Sadzewicz L."/>
            <person name="Sengamalay N."/>
            <person name="Ott S."/>
            <person name="Godinez A."/>
            <person name="Nagaraj S."/>
            <person name="Vavikolanu K."/>
            <person name="Vyas G."/>
            <person name="Nadendla S."/>
            <person name="Aluvathingal J."/>
            <person name="Sichtig H."/>
        </authorList>
    </citation>
    <scope>NUCLEOTIDE SEQUENCE [LARGE SCALE GENOMIC DNA]</scope>
    <source>
        <strain evidence="5">FDAARGOS_360</strain>
    </source>
</reference>
<feature type="chain" id="PRO_5036130857" evidence="2">
    <location>
        <begin position="31"/>
        <end position="285"/>
    </location>
</feature>
<proteinExistence type="predicted"/>
<accession>A0A504X5J2</accession>
<keyword evidence="1 2" id="KW-0732">Signal</keyword>
<dbReference type="Gene3D" id="3.80.10.10">
    <property type="entry name" value="Ribonuclease Inhibitor"/>
    <property type="match status" value="1"/>
</dbReference>
<dbReference type="InterPro" id="IPR032675">
    <property type="entry name" value="LRR_dom_sf"/>
</dbReference>
<dbReference type="Proteomes" id="UP000601710">
    <property type="component" value="Chromosome 9"/>
</dbReference>
<evidence type="ECO:0000313" key="3">
    <source>
        <dbReference type="EMBL" id="CAC5427850.1"/>
    </source>
</evidence>
<name>A0A504X5J2_LEIDO</name>
<sequence>MAQQARRLSMAALMAFVVYVLLLAGGVTRAALTAAQNSITAEFLRSFAVSIPGLASVWTGDDWCTWPYVSCNADTNITVIIDNAGFTGSLPELNVAGDSANIAVTEISLTNMDIGGGFKNSWGGLKKVRVLNFTNTNLFGTIPASWNAMRSLQTVILKNSSACGSLPRWTLTSLKNIDVSNNLLRGSMPDTLGYIAGLQNVSLVGNNFCGCSPPSWVSRVLTSALFQAMGSAPYKPNCRAPINCGSEGAKCSRDPPQYRDAAAAPLRVVVAVLTLVLALVCNFSV</sequence>
<feature type="signal peptide" evidence="2">
    <location>
        <begin position="1"/>
        <end position="30"/>
    </location>
</feature>
<dbReference type="PANTHER" id="PTHR47988">
    <property type="entry name" value="SOMATIC EMBRYOGENESIS RECEPTOR KINASE 1"/>
    <property type="match status" value="1"/>
</dbReference>
<dbReference type="EMBL" id="RHLD01000053">
    <property type="protein sequence ID" value="TPP42875.1"/>
    <property type="molecule type" value="Genomic_DNA"/>
</dbReference>
<evidence type="ECO:0000313" key="4">
    <source>
        <dbReference type="EMBL" id="TPP42875.1"/>
    </source>
</evidence>
<dbReference type="VEuPathDB" id="TriTrypDB:LdCL_090011400"/>
<dbReference type="InterPro" id="IPR001611">
    <property type="entry name" value="Leu-rich_rpt"/>
</dbReference>
<dbReference type="EMBL" id="LR812629">
    <property type="protein sequence ID" value="CAC5427850.1"/>
    <property type="molecule type" value="Genomic_DNA"/>
</dbReference>
<dbReference type="Pfam" id="PF00560">
    <property type="entry name" value="LRR_1"/>
    <property type="match status" value="1"/>
</dbReference>
<dbReference type="SUPFAM" id="SSF52058">
    <property type="entry name" value="L domain-like"/>
    <property type="match status" value="1"/>
</dbReference>
<protein>
    <submittedName>
        <fullName evidence="3">Surface_antigen-like_protein/GeneDB:LmjF.09.0580</fullName>
    </submittedName>
</protein>
<evidence type="ECO:0000313" key="5">
    <source>
        <dbReference type="Proteomes" id="UP000318821"/>
    </source>
</evidence>
<evidence type="ECO:0000256" key="1">
    <source>
        <dbReference type="ARBA" id="ARBA00022729"/>
    </source>
</evidence>
<reference evidence="3" key="3">
    <citation type="submission" date="2020-06" db="EMBL/GenBank/DDBJ databases">
        <authorList>
            <person name="Camacho E."/>
            <person name="Gonzalez-de la Fuente S."/>
            <person name="Rastrojo A."/>
            <person name="Peiro-Pastor R."/>
            <person name="Solana JC."/>
            <person name="Tabera L."/>
            <person name="Gamarro F."/>
            <person name="Carrasco-Ramiro F."/>
            <person name="Requena JM."/>
            <person name="Aguado B."/>
        </authorList>
    </citation>
    <scope>NUCLEOTIDE SEQUENCE</scope>
</reference>
<evidence type="ECO:0000256" key="2">
    <source>
        <dbReference type="SAM" id="SignalP"/>
    </source>
</evidence>
<gene>
    <name evidence="4" type="ORF">CGC20_8200</name>
    <name evidence="3" type="ORF">LDHU3_09.0770</name>
</gene>
<organism evidence="4 5">
    <name type="scientific">Leishmania donovani</name>
    <dbReference type="NCBI Taxonomy" id="5661"/>
    <lineage>
        <taxon>Eukaryota</taxon>
        <taxon>Discoba</taxon>
        <taxon>Euglenozoa</taxon>
        <taxon>Kinetoplastea</taxon>
        <taxon>Metakinetoplastina</taxon>
        <taxon>Trypanosomatida</taxon>
        <taxon>Trypanosomatidae</taxon>
        <taxon>Leishmaniinae</taxon>
        <taxon>Leishmania</taxon>
    </lineage>
</organism>
<dbReference type="Proteomes" id="UP000318821">
    <property type="component" value="Unassembled WGS sequence"/>
</dbReference>
<dbReference type="SMR" id="A0A504X5J2"/>
<dbReference type="VEuPathDB" id="TriTrypDB:LDHU3_09.0770"/>
<dbReference type="VEuPathDB" id="TriTrypDB:LdBPK_090630.1"/>
<dbReference type="AlphaFoldDB" id="A0A504X5J2"/>
<reference evidence="4" key="1">
    <citation type="submission" date="2019-02" db="EMBL/GenBank/DDBJ databases">
        <title>FDA dAtabase for Regulatory Grade micrObial Sequences (FDA-ARGOS): Supporting development and validation of Infectious Disease Dx tests.</title>
        <authorList>
            <person name="Duncan R."/>
            <person name="Fisher C."/>
            <person name="Tallon L.J."/>
            <person name="Sadzewicz L."/>
            <person name="Sengamalay N."/>
            <person name="Ott S."/>
            <person name="Godinez A."/>
            <person name="Nagaraj S."/>
            <person name="Nadendla S."/>
            <person name="Sichtig H."/>
        </authorList>
    </citation>
    <scope>NUCLEOTIDE SEQUENCE</scope>
    <source>
        <strain evidence="4">FDAARGOS_360</strain>
    </source>
</reference>